<evidence type="ECO:0000256" key="1">
    <source>
        <dbReference type="ARBA" id="ARBA00005613"/>
    </source>
</evidence>
<dbReference type="PROSITE" id="PS51792">
    <property type="entry name" value="YIPPEE"/>
    <property type="match status" value="1"/>
</dbReference>
<feature type="domain" description="Yippee" evidence="5">
    <location>
        <begin position="15"/>
        <end position="99"/>
    </location>
</feature>
<proteinExistence type="inferred from homology"/>
<keyword evidence="3" id="KW-0862">Zinc</keyword>
<protein>
    <recommendedName>
        <fullName evidence="4">Protein yippee-like</fullName>
    </recommendedName>
</protein>
<evidence type="ECO:0000313" key="7">
    <source>
        <dbReference type="Proteomes" id="UP000631114"/>
    </source>
</evidence>
<gene>
    <name evidence="6" type="ORF">IFM89_021833</name>
</gene>
<accession>A0A835I5Z1</accession>
<keyword evidence="2" id="KW-0479">Metal-binding</keyword>
<evidence type="ECO:0000313" key="6">
    <source>
        <dbReference type="EMBL" id="KAF9610272.1"/>
    </source>
</evidence>
<comment type="caution">
    <text evidence="6">The sequence shown here is derived from an EMBL/GenBank/DDBJ whole genome shotgun (WGS) entry which is preliminary data.</text>
</comment>
<dbReference type="OrthoDB" id="6407410at2759"/>
<evidence type="ECO:0000256" key="4">
    <source>
        <dbReference type="RuleBase" id="RU110713"/>
    </source>
</evidence>
<evidence type="ECO:0000256" key="2">
    <source>
        <dbReference type="ARBA" id="ARBA00022723"/>
    </source>
</evidence>
<dbReference type="Proteomes" id="UP000631114">
    <property type="component" value="Unassembled WGS sequence"/>
</dbReference>
<reference evidence="6 7" key="1">
    <citation type="submission" date="2020-10" db="EMBL/GenBank/DDBJ databases">
        <title>The Coptis chinensis genome and diversification of protoberbering-type alkaloids.</title>
        <authorList>
            <person name="Wang B."/>
            <person name="Shu S."/>
            <person name="Song C."/>
            <person name="Liu Y."/>
        </authorList>
    </citation>
    <scope>NUCLEOTIDE SEQUENCE [LARGE SCALE GENOMIC DNA]</scope>
    <source>
        <strain evidence="6">HL-2020</strain>
        <tissue evidence="6">Leaf</tissue>
    </source>
</reference>
<comment type="similarity">
    <text evidence="1 4">Belongs to the yippee family.</text>
</comment>
<dbReference type="Pfam" id="PF03226">
    <property type="entry name" value="Yippee-Mis18"/>
    <property type="match status" value="1"/>
</dbReference>
<dbReference type="GO" id="GO:0046872">
    <property type="term" value="F:metal ion binding"/>
    <property type="evidence" value="ECO:0007669"/>
    <property type="project" value="UniProtKB-KW"/>
</dbReference>
<evidence type="ECO:0000259" key="5">
    <source>
        <dbReference type="PROSITE" id="PS51792"/>
    </source>
</evidence>
<name>A0A835I5Z1_9MAGN</name>
<dbReference type="EMBL" id="JADFTS010000004">
    <property type="protein sequence ID" value="KAF9610272.1"/>
    <property type="molecule type" value="Genomic_DNA"/>
</dbReference>
<dbReference type="InterPro" id="IPR039058">
    <property type="entry name" value="Yippee_fam"/>
</dbReference>
<evidence type="ECO:0000256" key="3">
    <source>
        <dbReference type="ARBA" id="ARBA00022833"/>
    </source>
</evidence>
<sequence length="99" mass="11373">MGRLFIESVPTTTTRIYKCKYCKVDLASYDELESKEFQGRYGKAYLFKTVVNLSVGPVEDRELSSGLHKISDIYCTSCQQILGWKYAVWTLENLSFVVL</sequence>
<dbReference type="InterPro" id="IPR004910">
    <property type="entry name" value="Yippee/Mis18/Cereblon"/>
</dbReference>
<dbReference type="PANTHER" id="PTHR13848">
    <property type="entry name" value="PROTEIN YIPPEE-LIKE CG15309-RELATED"/>
    <property type="match status" value="1"/>
</dbReference>
<dbReference type="InterPro" id="IPR034751">
    <property type="entry name" value="Yippee"/>
</dbReference>
<organism evidence="6 7">
    <name type="scientific">Coptis chinensis</name>
    <dbReference type="NCBI Taxonomy" id="261450"/>
    <lineage>
        <taxon>Eukaryota</taxon>
        <taxon>Viridiplantae</taxon>
        <taxon>Streptophyta</taxon>
        <taxon>Embryophyta</taxon>
        <taxon>Tracheophyta</taxon>
        <taxon>Spermatophyta</taxon>
        <taxon>Magnoliopsida</taxon>
        <taxon>Ranunculales</taxon>
        <taxon>Ranunculaceae</taxon>
        <taxon>Coptidoideae</taxon>
        <taxon>Coptis</taxon>
    </lineage>
</organism>
<dbReference type="AlphaFoldDB" id="A0A835I5Z1"/>
<keyword evidence="7" id="KW-1185">Reference proteome</keyword>